<dbReference type="InterPro" id="IPR011009">
    <property type="entry name" value="Kinase-like_dom_sf"/>
</dbReference>
<evidence type="ECO:0000256" key="8">
    <source>
        <dbReference type="ARBA" id="ARBA00049299"/>
    </source>
</evidence>
<feature type="domain" description="Protein kinase" evidence="12">
    <location>
        <begin position="220"/>
        <end position="503"/>
    </location>
</feature>
<evidence type="ECO:0000256" key="2">
    <source>
        <dbReference type="ARBA" id="ARBA00022741"/>
    </source>
</evidence>
<dbReference type="InterPro" id="IPR008271">
    <property type="entry name" value="Ser/Thr_kinase_AS"/>
</dbReference>
<dbReference type="PANTHER" id="PTHR48013">
    <property type="entry name" value="DUAL SPECIFICITY MITOGEN-ACTIVATED PROTEIN KINASE KINASE 5-RELATED"/>
    <property type="match status" value="1"/>
</dbReference>
<evidence type="ECO:0000259" key="12">
    <source>
        <dbReference type="PROSITE" id="PS50011"/>
    </source>
</evidence>
<reference evidence="13 14" key="1">
    <citation type="submission" date="2016-07" db="EMBL/GenBank/DDBJ databases">
        <title>Pervasive Adenine N6-methylation of Active Genes in Fungi.</title>
        <authorList>
            <consortium name="DOE Joint Genome Institute"/>
            <person name="Mondo S.J."/>
            <person name="Dannebaum R.O."/>
            <person name="Kuo R.C."/>
            <person name="Labutti K."/>
            <person name="Haridas S."/>
            <person name="Kuo A."/>
            <person name="Salamov A."/>
            <person name="Ahrendt S.R."/>
            <person name="Lipzen A."/>
            <person name="Sullivan W."/>
            <person name="Andreopoulos W.B."/>
            <person name="Clum A."/>
            <person name="Lindquist E."/>
            <person name="Daum C."/>
            <person name="Ramamoorthy G.K."/>
            <person name="Gryganskyi A."/>
            <person name="Culley D."/>
            <person name="Magnuson J.K."/>
            <person name="James T.Y."/>
            <person name="O'Malley M.A."/>
            <person name="Stajich J.E."/>
            <person name="Spatafora J.W."/>
            <person name="Visel A."/>
            <person name="Grigoriev I.V."/>
        </authorList>
    </citation>
    <scope>NUCLEOTIDE SEQUENCE [LARGE SCALE GENOMIC DNA]</scope>
    <source>
        <strain evidence="13 14">CBS 115471</strain>
    </source>
</reference>
<evidence type="ECO:0000256" key="1">
    <source>
        <dbReference type="ARBA" id="ARBA00022679"/>
    </source>
</evidence>
<dbReference type="EC" id="2.7.12.2" evidence="6"/>
<dbReference type="InterPro" id="IPR000719">
    <property type="entry name" value="Prot_kinase_dom"/>
</dbReference>
<evidence type="ECO:0000256" key="3">
    <source>
        <dbReference type="ARBA" id="ARBA00022777"/>
    </source>
</evidence>
<evidence type="ECO:0000256" key="4">
    <source>
        <dbReference type="ARBA" id="ARBA00022840"/>
    </source>
</evidence>
<dbReference type="SMART" id="SM00220">
    <property type="entry name" value="S_TKc"/>
    <property type="match status" value="1"/>
</dbReference>
<dbReference type="PROSITE" id="PS00108">
    <property type="entry name" value="PROTEIN_KINASE_ST"/>
    <property type="match status" value="1"/>
</dbReference>
<gene>
    <name evidence="13" type="ORF">BCR34DRAFT_554758</name>
</gene>
<feature type="binding site" evidence="10">
    <location>
        <position position="249"/>
    </location>
    <ligand>
        <name>ATP</name>
        <dbReference type="ChEBI" id="CHEBI:30616"/>
    </ligand>
</feature>
<evidence type="ECO:0000313" key="14">
    <source>
        <dbReference type="Proteomes" id="UP000193144"/>
    </source>
</evidence>
<dbReference type="SUPFAM" id="SSF56112">
    <property type="entry name" value="Protein kinase-like (PK-like)"/>
    <property type="match status" value="1"/>
</dbReference>
<comment type="similarity">
    <text evidence="5">Belongs to the protein kinase superfamily. STE Ser/Thr protein kinase family. MAP kinase kinase subfamily.</text>
</comment>
<dbReference type="PROSITE" id="PS50011">
    <property type="entry name" value="PROTEIN_KINASE_DOM"/>
    <property type="match status" value="1"/>
</dbReference>
<dbReference type="Pfam" id="PF00069">
    <property type="entry name" value="Pkinase"/>
    <property type="match status" value="1"/>
</dbReference>
<sequence length="510" mass="57432">MPNSSMSTSYFLPGFGISRSVITNEIRYHCGPDARVRPYTHQGREGYLVTTSGPPLTKAQIEDLKESSRDYEEKQSRRNNETDVFVNAPVPVAQRVRRGESSFEGNHSFPNYQAQTHRSKAHQPPVRDLDFTSPSNVPMAPPQWPPQIQRVYSSSTPLQSPPFPRGSPQISLLTLQRSASSDSQEAVPVMSQSPLDIQNCLIISEGAHLEDVQNKELLPYCLVRNLGYGASAIVEEVVDVHSGSTYARKIFKNVSSRNLEEVKQAFHNEVRILRRLESHHHIVRVFATYIVQRELALILSPVANGGDLAAFLQEYRDSSPTHHDYTSKTKILERSFGCLASALAFMHQETIRHKDIKPQNILLHNGYMLYTDFGISLDFSHNGQSTTTGHPSAFTRKYCAPEVADWGKRNSKSDVFSLGCVYIEIMAALDPEAVPDQLLDGPFYQKVNDLSRSLFLGAEIFSQVLLYMRHIVMEMLNYASERRPSSIRVTEKIKGLPSAEEWAFCEACLR</sequence>
<dbReference type="STRING" id="1231657.A0A1Y2A5G7"/>
<keyword evidence="3 13" id="KW-0418">Kinase</keyword>
<keyword evidence="14" id="KW-1185">Reference proteome</keyword>
<dbReference type="Proteomes" id="UP000193144">
    <property type="component" value="Unassembled WGS sequence"/>
</dbReference>
<dbReference type="GO" id="GO:0004708">
    <property type="term" value="F:MAP kinase kinase activity"/>
    <property type="evidence" value="ECO:0007669"/>
    <property type="project" value="UniProtKB-EC"/>
</dbReference>
<evidence type="ECO:0000256" key="11">
    <source>
        <dbReference type="SAM" id="MobiDB-lite"/>
    </source>
</evidence>
<organism evidence="13 14">
    <name type="scientific">Clohesyomyces aquaticus</name>
    <dbReference type="NCBI Taxonomy" id="1231657"/>
    <lineage>
        <taxon>Eukaryota</taxon>
        <taxon>Fungi</taxon>
        <taxon>Dikarya</taxon>
        <taxon>Ascomycota</taxon>
        <taxon>Pezizomycotina</taxon>
        <taxon>Dothideomycetes</taxon>
        <taxon>Pleosporomycetidae</taxon>
        <taxon>Pleosporales</taxon>
        <taxon>Lindgomycetaceae</taxon>
        <taxon>Clohesyomyces</taxon>
    </lineage>
</organism>
<comment type="catalytic activity">
    <reaction evidence="9">
        <text>L-tyrosyl-[protein] + ATP = O-phospho-L-tyrosyl-[protein] + ADP + H(+)</text>
        <dbReference type="Rhea" id="RHEA:10596"/>
        <dbReference type="Rhea" id="RHEA-COMP:10136"/>
        <dbReference type="Rhea" id="RHEA-COMP:20101"/>
        <dbReference type="ChEBI" id="CHEBI:15378"/>
        <dbReference type="ChEBI" id="CHEBI:30616"/>
        <dbReference type="ChEBI" id="CHEBI:46858"/>
        <dbReference type="ChEBI" id="CHEBI:61978"/>
        <dbReference type="ChEBI" id="CHEBI:456216"/>
        <dbReference type="EC" id="2.7.12.2"/>
    </reaction>
</comment>
<keyword evidence="1" id="KW-0808">Transferase</keyword>
<evidence type="ECO:0000256" key="7">
    <source>
        <dbReference type="ARBA" id="ARBA00049014"/>
    </source>
</evidence>
<keyword evidence="4 10" id="KW-0067">ATP-binding</keyword>
<dbReference type="InterPro" id="IPR017441">
    <property type="entry name" value="Protein_kinase_ATP_BS"/>
</dbReference>
<evidence type="ECO:0000256" key="10">
    <source>
        <dbReference type="PROSITE-ProRule" id="PRU10141"/>
    </source>
</evidence>
<evidence type="ECO:0000256" key="9">
    <source>
        <dbReference type="ARBA" id="ARBA00051693"/>
    </source>
</evidence>
<dbReference type="CDD" id="cd00180">
    <property type="entry name" value="PKc"/>
    <property type="match status" value="1"/>
</dbReference>
<comment type="catalytic activity">
    <reaction evidence="7">
        <text>L-seryl-[protein] + ATP = O-phospho-L-seryl-[protein] + ADP + H(+)</text>
        <dbReference type="Rhea" id="RHEA:17989"/>
        <dbReference type="Rhea" id="RHEA-COMP:9863"/>
        <dbReference type="Rhea" id="RHEA-COMP:11604"/>
        <dbReference type="ChEBI" id="CHEBI:15378"/>
        <dbReference type="ChEBI" id="CHEBI:29999"/>
        <dbReference type="ChEBI" id="CHEBI:30616"/>
        <dbReference type="ChEBI" id="CHEBI:83421"/>
        <dbReference type="ChEBI" id="CHEBI:456216"/>
        <dbReference type="EC" id="2.7.12.2"/>
    </reaction>
</comment>
<keyword evidence="2 10" id="KW-0547">Nucleotide-binding</keyword>
<accession>A0A1Y2A5G7</accession>
<evidence type="ECO:0000256" key="6">
    <source>
        <dbReference type="ARBA" id="ARBA00038999"/>
    </source>
</evidence>
<evidence type="ECO:0000256" key="5">
    <source>
        <dbReference type="ARBA" id="ARBA00038035"/>
    </source>
</evidence>
<dbReference type="EMBL" id="MCFA01000010">
    <property type="protein sequence ID" value="ORY17761.1"/>
    <property type="molecule type" value="Genomic_DNA"/>
</dbReference>
<evidence type="ECO:0000313" key="13">
    <source>
        <dbReference type="EMBL" id="ORY17761.1"/>
    </source>
</evidence>
<proteinExistence type="inferred from homology"/>
<dbReference type="PANTHER" id="PTHR48013:SF9">
    <property type="entry name" value="DUAL SPECIFICITY MITOGEN-ACTIVATED PROTEIN KINASE KINASE 5"/>
    <property type="match status" value="1"/>
</dbReference>
<dbReference type="Gene3D" id="3.30.200.20">
    <property type="entry name" value="Phosphorylase Kinase, domain 1"/>
    <property type="match status" value="1"/>
</dbReference>
<dbReference type="AlphaFoldDB" id="A0A1Y2A5G7"/>
<comment type="caution">
    <text evidence="13">The sequence shown here is derived from an EMBL/GenBank/DDBJ whole genome shotgun (WGS) entry which is preliminary data.</text>
</comment>
<dbReference type="GO" id="GO:0005524">
    <property type="term" value="F:ATP binding"/>
    <property type="evidence" value="ECO:0007669"/>
    <property type="project" value="UniProtKB-UniRule"/>
</dbReference>
<dbReference type="OrthoDB" id="4062651at2759"/>
<comment type="catalytic activity">
    <reaction evidence="8">
        <text>L-threonyl-[protein] + ATP = O-phospho-L-threonyl-[protein] + ADP + H(+)</text>
        <dbReference type="Rhea" id="RHEA:46608"/>
        <dbReference type="Rhea" id="RHEA-COMP:11060"/>
        <dbReference type="Rhea" id="RHEA-COMP:11605"/>
        <dbReference type="ChEBI" id="CHEBI:15378"/>
        <dbReference type="ChEBI" id="CHEBI:30013"/>
        <dbReference type="ChEBI" id="CHEBI:30616"/>
        <dbReference type="ChEBI" id="CHEBI:61977"/>
        <dbReference type="ChEBI" id="CHEBI:456216"/>
        <dbReference type="EC" id="2.7.12.2"/>
    </reaction>
</comment>
<dbReference type="PROSITE" id="PS00107">
    <property type="entry name" value="PROTEIN_KINASE_ATP"/>
    <property type="match status" value="1"/>
</dbReference>
<feature type="region of interest" description="Disordered" evidence="11">
    <location>
        <begin position="98"/>
        <end position="125"/>
    </location>
</feature>
<dbReference type="Gene3D" id="1.10.510.10">
    <property type="entry name" value="Transferase(Phosphotransferase) domain 1"/>
    <property type="match status" value="1"/>
</dbReference>
<name>A0A1Y2A5G7_9PLEO</name>
<protein>
    <recommendedName>
        <fullName evidence="6">mitogen-activated protein kinase kinase</fullName>
        <ecNumber evidence="6">2.7.12.2</ecNumber>
    </recommendedName>
</protein>
<feature type="compositionally biased region" description="Polar residues" evidence="11">
    <location>
        <begin position="103"/>
        <end position="116"/>
    </location>
</feature>